<evidence type="ECO:0000313" key="2">
    <source>
        <dbReference type="EMBL" id="SKC57662.1"/>
    </source>
</evidence>
<dbReference type="RefSeq" id="WP_079686244.1">
    <property type="nucleotide sequence ID" value="NZ_FUZU01000001.1"/>
</dbReference>
<evidence type="ECO:0000259" key="1">
    <source>
        <dbReference type="Pfam" id="PF08241"/>
    </source>
</evidence>
<dbReference type="InterPro" id="IPR029063">
    <property type="entry name" value="SAM-dependent_MTases_sf"/>
</dbReference>
<dbReference type="Gene3D" id="3.40.50.150">
    <property type="entry name" value="Vaccinia Virus protein VP39"/>
    <property type="match status" value="1"/>
</dbReference>
<dbReference type="STRING" id="688867.SAMN05660236_1720"/>
<evidence type="ECO:0000313" key="3">
    <source>
        <dbReference type="Proteomes" id="UP000190961"/>
    </source>
</evidence>
<dbReference type="EMBL" id="FUZU01000001">
    <property type="protein sequence ID" value="SKC57662.1"/>
    <property type="molecule type" value="Genomic_DNA"/>
</dbReference>
<dbReference type="OrthoDB" id="3896938at2"/>
<organism evidence="2 3">
    <name type="scientific">Ohtaekwangia koreensis</name>
    <dbReference type="NCBI Taxonomy" id="688867"/>
    <lineage>
        <taxon>Bacteria</taxon>
        <taxon>Pseudomonadati</taxon>
        <taxon>Bacteroidota</taxon>
        <taxon>Cytophagia</taxon>
        <taxon>Cytophagales</taxon>
        <taxon>Fulvivirgaceae</taxon>
        <taxon>Ohtaekwangia</taxon>
    </lineage>
</organism>
<protein>
    <submittedName>
        <fullName evidence="2">Methyltransferase domain-containing protein</fullName>
    </submittedName>
</protein>
<keyword evidence="2" id="KW-0808">Transferase</keyword>
<dbReference type="Pfam" id="PF08241">
    <property type="entry name" value="Methyltransf_11"/>
    <property type="match status" value="1"/>
</dbReference>
<gene>
    <name evidence="2" type="ORF">SAMN05660236_1720</name>
</gene>
<dbReference type="Proteomes" id="UP000190961">
    <property type="component" value="Unassembled WGS sequence"/>
</dbReference>
<keyword evidence="2" id="KW-0489">Methyltransferase</keyword>
<sequence length="257" mass="29776">MKKIISFLIRFVPRKYLQRVGGFGLKVAGLFYRGNAVTCPVCETSYRTFLPYGRINPRPNALCPNCLSLERHRLIWLYLQEKTNFFGSQLRVLHIAPEACFIKRFEKIHGDQYITADIESPLAKVKMDIHEIPFPENTFDAVLCNHVLEHVRDDIKAMSEIDRVLKPGGFAILQVPFFSPVQEVTFEDNSITDPREREKIFGQDDHVRKYGYDYSKRMEHAGLIAIEDDFVNTLTDETRKKFGLVKGEILYKGVKRD</sequence>
<feature type="domain" description="Methyltransferase type 11" evidence="1">
    <location>
        <begin position="122"/>
        <end position="172"/>
    </location>
</feature>
<dbReference type="AlphaFoldDB" id="A0A1T5K1K4"/>
<reference evidence="2 3" key="1">
    <citation type="submission" date="2017-02" db="EMBL/GenBank/DDBJ databases">
        <authorList>
            <person name="Peterson S.W."/>
        </authorList>
    </citation>
    <scope>NUCLEOTIDE SEQUENCE [LARGE SCALE GENOMIC DNA]</scope>
    <source>
        <strain evidence="2 3">DSM 25262</strain>
    </source>
</reference>
<dbReference type="CDD" id="cd02440">
    <property type="entry name" value="AdoMet_MTases"/>
    <property type="match status" value="1"/>
</dbReference>
<name>A0A1T5K1K4_9BACT</name>
<dbReference type="GO" id="GO:0032259">
    <property type="term" value="P:methylation"/>
    <property type="evidence" value="ECO:0007669"/>
    <property type="project" value="UniProtKB-KW"/>
</dbReference>
<proteinExistence type="predicted"/>
<dbReference type="GO" id="GO:0008757">
    <property type="term" value="F:S-adenosylmethionine-dependent methyltransferase activity"/>
    <property type="evidence" value="ECO:0007669"/>
    <property type="project" value="InterPro"/>
</dbReference>
<accession>A0A1T5K1K4</accession>
<dbReference type="SUPFAM" id="SSF53335">
    <property type="entry name" value="S-adenosyl-L-methionine-dependent methyltransferases"/>
    <property type="match status" value="1"/>
</dbReference>
<keyword evidence="3" id="KW-1185">Reference proteome</keyword>
<dbReference type="InterPro" id="IPR013216">
    <property type="entry name" value="Methyltransf_11"/>
</dbReference>